<accession>A6HL98</accession>
<dbReference type="AlphaFoldDB" id="A6HL98"/>
<protein>
    <submittedName>
        <fullName evidence="1">RCG32697</fullName>
    </submittedName>
</protein>
<evidence type="ECO:0000313" key="1">
    <source>
        <dbReference type="EMBL" id="EDM06803.1"/>
    </source>
</evidence>
<sequence length="24" mass="2625">MWEGACRCLETTSLHLAAAHSLHS</sequence>
<dbReference type="EMBL" id="CH473948">
    <property type="protein sequence ID" value="EDM06803.1"/>
    <property type="molecule type" value="Genomic_DNA"/>
</dbReference>
<evidence type="ECO:0000313" key="2">
    <source>
        <dbReference type="Proteomes" id="UP000234681"/>
    </source>
</evidence>
<name>A6HL98_RAT</name>
<gene>
    <name evidence="1" type="ORF">rCG_32697</name>
</gene>
<proteinExistence type="predicted"/>
<organism evidence="1 2">
    <name type="scientific">Rattus norvegicus</name>
    <name type="common">Rat</name>
    <dbReference type="NCBI Taxonomy" id="10116"/>
    <lineage>
        <taxon>Eukaryota</taxon>
        <taxon>Metazoa</taxon>
        <taxon>Chordata</taxon>
        <taxon>Craniata</taxon>
        <taxon>Vertebrata</taxon>
        <taxon>Euteleostomi</taxon>
        <taxon>Mammalia</taxon>
        <taxon>Eutheria</taxon>
        <taxon>Euarchontoglires</taxon>
        <taxon>Glires</taxon>
        <taxon>Rodentia</taxon>
        <taxon>Myomorpha</taxon>
        <taxon>Muroidea</taxon>
        <taxon>Muridae</taxon>
        <taxon>Murinae</taxon>
        <taxon>Rattus</taxon>
    </lineage>
</organism>
<dbReference type="Proteomes" id="UP000234681">
    <property type="component" value="Chromosome 10"/>
</dbReference>
<reference evidence="1 2" key="1">
    <citation type="submission" date="2005-07" db="EMBL/GenBank/DDBJ databases">
        <authorList>
            <person name="Mural R.J."/>
            <person name="Li P.W."/>
            <person name="Adams M.D."/>
            <person name="Amanatides P.G."/>
            <person name="Baden-Tillson H."/>
            <person name="Barnstead M."/>
            <person name="Chin S.H."/>
            <person name="Dew I."/>
            <person name="Evans C.A."/>
            <person name="Ferriera S."/>
            <person name="Flanigan M."/>
            <person name="Fosler C."/>
            <person name="Glodek A."/>
            <person name="Gu Z."/>
            <person name="Holt R.A."/>
            <person name="Jennings D."/>
            <person name="Kraft C.L."/>
            <person name="Lu F."/>
            <person name="Nguyen T."/>
            <person name="Nusskern D.R."/>
            <person name="Pfannkoch C.M."/>
            <person name="Sitter C."/>
            <person name="Sutton G.G."/>
            <person name="Venter J.C."/>
            <person name="Wang Z."/>
            <person name="Woodage T."/>
            <person name="Zheng X.H."/>
            <person name="Zhong F."/>
        </authorList>
    </citation>
    <scope>NUCLEOTIDE SEQUENCE [LARGE SCALE GENOMIC DNA]</scope>
    <source>
        <strain>BN</strain>
        <strain evidence="2">Sprague-Dawley</strain>
    </source>
</reference>